<evidence type="ECO:0000259" key="6">
    <source>
        <dbReference type="Pfam" id="PF00149"/>
    </source>
</evidence>
<dbReference type="PANTHER" id="PTHR42988:SF2">
    <property type="entry name" value="CYCLIC NUCLEOTIDE PHOSPHODIESTERASE CBUA0032-RELATED"/>
    <property type="match status" value="1"/>
</dbReference>
<reference evidence="7 9" key="1">
    <citation type="submission" date="2019-03" db="EMBL/GenBank/DDBJ databases">
        <title>Jiella endophytica sp. nov., a novel endophytic bacterium isolated from root of Ficus microcarpa Linn. f.</title>
        <authorList>
            <person name="Tuo L."/>
        </authorList>
    </citation>
    <scope>NUCLEOTIDE SEQUENCE [LARGE SCALE GENOMIC DNA]</scope>
    <source>
        <strain evidence="7 9">CBS5Q-3</strain>
    </source>
</reference>
<feature type="domain" description="Calcineurin-like phosphoesterase" evidence="6">
    <location>
        <begin position="17"/>
        <end position="301"/>
    </location>
</feature>
<dbReference type="Gene3D" id="3.60.21.10">
    <property type="match status" value="1"/>
</dbReference>
<dbReference type="GO" id="GO:0046872">
    <property type="term" value="F:metal ion binding"/>
    <property type="evidence" value="ECO:0007669"/>
    <property type="project" value="UniProtKB-KW"/>
</dbReference>
<feature type="region of interest" description="Disordered" evidence="5">
    <location>
        <begin position="27"/>
        <end position="47"/>
    </location>
</feature>
<dbReference type="AlphaFoldDB" id="A0A4Y8RGG4"/>
<dbReference type="PANTHER" id="PTHR42988">
    <property type="entry name" value="PHOSPHOHYDROLASE"/>
    <property type="match status" value="1"/>
</dbReference>
<dbReference type="Pfam" id="PF00149">
    <property type="entry name" value="Metallophos"/>
    <property type="match status" value="1"/>
</dbReference>
<comment type="similarity">
    <text evidence="4">Belongs to the cyclic nucleotide phosphodiesterase class-III family.</text>
</comment>
<evidence type="ECO:0000256" key="5">
    <source>
        <dbReference type="SAM" id="MobiDB-lite"/>
    </source>
</evidence>
<sequence>MMDPKRGASVDWQQLIIVHVSDMHFGEKHRFDPPPGDNGQRGPREGFPKLEESILKDLGSLIRQSSAEGLADPNAFASPANAPVRVIFVLTGDFTETGAETEYDQARRFLSALHGATVFNWRIQSRDIFMVPGNHDVRYSEEHYVDRWHSYCRFYRGHLDALHKEESATALGGGHAPPPAPMYFNEEKPHLLSRVIDQSDQGLIVAEINSSAYVQRGEPGERRGEVDHSSIANLRAGLHELGEAEQGSAIRIALLHHHPVLLPGLAEARRGNDAVGYGDMLLNLLRDEEFQLVLHGHKHVPYIFLFDAELAWATERVRPIVVVAGGSAGSTELPQTDGAKNTYNLISLRWHGPARQARIHIETRGLVLKDSRNQDLPAPEWHWRRLAVDDRVISRPSPSGKDRAYFRPRGDEDQPFEALRAEAIGNCRRNFPAIEVFPTFHPGQGFEARVWIEAQEKQGRDFPVRVEWSAGPYFPKIAVCHVEDDPQFRARFAYYGPMLIQARMYWRDSTYSIAYVFAHYPRRDVEVEGAPQSVRPDWSAFKNRAESAGSLPSTRRCLRRKFPEVQF</sequence>
<keyword evidence="3" id="KW-0408">Iron</keyword>
<dbReference type="Proteomes" id="UP000298179">
    <property type="component" value="Unassembled WGS sequence"/>
</dbReference>
<name>A0A4Y8RGG4_9HYPH</name>
<keyword evidence="9" id="KW-1185">Reference proteome</keyword>
<dbReference type="GO" id="GO:0016787">
    <property type="term" value="F:hydrolase activity"/>
    <property type="evidence" value="ECO:0007669"/>
    <property type="project" value="UniProtKB-KW"/>
</dbReference>
<dbReference type="EMBL" id="SOZD01000005">
    <property type="protein sequence ID" value="TFF20637.1"/>
    <property type="molecule type" value="Genomic_DNA"/>
</dbReference>
<dbReference type="SUPFAM" id="SSF56300">
    <property type="entry name" value="Metallo-dependent phosphatases"/>
    <property type="match status" value="1"/>
</dbReference>
<evidence type="ECO:0000313" key="8">
    <source>
        <dbReference type="EMBL" id="TFF26938.1"/>
    </source>
</evidence>
<keyword evidence="1" id="KW-0479">Metal-binding</keyword>
<dbReference type="EMBL" id="SOZD01000001">
    <property type="protein sequence ID" value="TFF26938.1"/>
    <property type="molecule type" value="Genomic_DNA"/>
</dbReference>
<proteinExistence type="inferred from homology"/>
<dbReference type="InterPro" id="IPR050884">
    <property type="entry name" value="CNP_phosphodiesterase-III"/>
</dbReference>
<dbReference type="InterPro" id="IPR029052">
    <property type="entry name" value="Metallo-depent_PP-like"/>
</dbReference>
<dbReference type="InterPro" id="IPR004843">
    <property type="entry name" value="Calcineurin-like_PHP"/>
</dbReference>
<protein>
    <recommendedName>
        <fullName evidence="6">Calcineurin-like phosphoesterase domain-containing protein</fullName>
    </recommendedName>
</protein>
<evidence type="ECO:0000256" key="4">
    <source>
        <dbReference type="ARBA" id="ARBA00025742"/>
    </source>
</evidence>
<accession>A0A4Y8RGG4</accession>
<evidence type="ECO:0000256" key="3">
    <source>
        <dbReference type="ARBA" id="ARBA00023004"/>
    </source>
</evidence>
<evidence type="ECO:0000256" key="2">
    <source>
        <dbReference type="ARBA" id="ARBA00022801"/>
    </source>
</evidence>
<evidence type="ECO:0000313" key="7">
    <source>
        <dbReference type="EMBL" id="TFF20637.1"/>
    </source>
</evidence>
<dbReference type="RefSeq" id="WP_134759057.1">
    <property type="nucleotide sequence ID" value="NZ_SOZD01000001.1"/>
</dbReference>
<dbReference type="OrthoDB" id="651281at2"/>
<keyword evidence="2" id="KW-0378">Hydrolase</keyword>
<evidence type="ECO:0000313" key="9">
    <source>
        <dbReference type="Proteomes" id="UP000298179"/>
    </source>
</evidence>
<evidence type="ECO:0000256" key="1">
    <source>
        <dbReference type="ARBA" id="ARBA00022723"/>
    </source>
</evidence>
<gene>
    <name evidence="8" type="ORF">E3C22_00155</name>
    <name evidence="7" type="ORF">E3C22_17195</name>
</gene>
<organism evidence="7 9">
    <name type="scientific">Jiella endophytica</name>
    <dbReference type="NCBI Taxonomy" id="2558362"/>
    <lineage>
        <taxon>Bacteria</taxon>
        <taxon>Pseudomonadati</taxon>
        <taxon>Pseudomonadota</taxon>
        <taxon>Alphaproteobacteria</taxon>
        <taxon>Hyphomicrobiales</taxon>
        <taxon>Aurantimonadaceae</taxon>
        <taxon>Jiella</taxon>
    </lineage>
</organism>
<comment type="caution">
    <text evidence="7">The sequence shown here is derived from an EMBL/GenBank/DDBJ whole genome shotgun (WGS) entry which is preliminary data.</text>
</comment>